<organism evidence="2 3">
    <name type="scientific">Eumeta variegata</name>
    <name type="common">Bagworm moth</name>
    <name type="synonym">Eumeta japonica</name>
    <dbReference type="NCBI Taxonomy" id="151549"/>
    <lineage>
        <taxon>Eukaryota</taxon>
        <taxon>Metazoa</taxon>
        <taxon>Ecdysozoa</taxon>
        <taxon>Arthropoda</taxon>
        <taxon>Hexapoda</taxon>
        <taxon>Insecta</taxon>
        <taxon>Pterygota</taxon>
        <taxon>Neoptera</taxon>
        <taxon>Endopterygota</taxon>
        <taxon>Lepidoptera</taxon>
        <taxon>Glossata</taxon>
        <taxon>Ditrysia</taxon>
        <taxon>Tineoidea</taxon>
        <taxon>Psychidae</taxon>
        <taxon>Oiketicinae</taxon>
        <taxon>Eumeta</taxon>
    </lineage>
</organism>
<dbReference type="Proteomes" id="UP000299102">
    <property type="component" value="Unassembled WGS sequence"/>
</dbReference>
<evidence type="ECO:0000256" key="1">
    <source>
        <dbReference type="SAM" id="MobiDB-lite"/>
    </source>
</evidence>
<accession>A0A4C1W0P6</accession>
<reference evidence="2 3" key="1">
    <citation type="journal article" date="2019" name="Commun. Biol.">
        <title>The bagworm genome reveals a unique fibroin gene that provides high tensile strength.</title>
        <authorList>
            <person name="Kono N."/>
            <person name="Nakamura H."/>
            <person name="Ohtoshi R."/>
            <person name="Tomita M."/>
            <person name="Numata K."/>
            <person name="Arakawa K."/>
        </authorList>
    </citation>
    <scope>NUCLEOTIDE SEQUENCE [LARGE SCALE GENOMIC DNA]</scope>
</reference>
<keyword evidence="3" id="KW-1185">Reference proteome</keyword>
<evidence type="ECO:0000313" key="3">
    <source>
        <dbReference type="Proteomes" id="UP000299102"/>
    </source>
</evidence>
<proteinExistence type="predicted"/>
<feature type="region of interest" description="Disordered" evidence="1">
    <location>
        <begin position="121"/>
        <end position="142"/>
    </location>
</feature>
<gene>
    <name evidence="2" type="ORF">EVAR_24781_1</name>
</gene>
<dbReference type="AlphaFoldDB" id="A0A4C1W0P6"/>
<dbReference type="EMBL" id="BGZK01000460">
    <property type="protein sequence ID" value="GBP44868.1"/>
    <property type="molecule type" value="Genomic_DNA"/>
</dbReference>
<name>A0A4C1W0P6_EUMVA</name>
<sequence length="161" mass="17774">MESTCDLISPKVTGCSSATLKVACGSRASLRSRNRLISKQQRIERWISTRVEFNRQLHANARSVNPSHCHRTGEDGRRQPSTSNTLRLQVQALYLIYKDRGMDDGINGSRGRRACAPRALHAAAGSRPPARRQAPVPGRPPTALDVLCRASCRAGFKKKNK</sequence>
<comment type="caution">
    <text evidence="2">The sequence shown here is derived from an EMBL/GenBank/DDBJ whole genome shotgun (WGS) entry which is preliminary data.</text>
</comment>
<evidence type="ECO:0000313" key="2">
    <source>
        <dbReference type="EMBL" id="GBP44868.1"/>
    </source>
</evidence>
<feature type="region of interest" description="Disordered" evidence="1">
    <location>
        <begin position="62"/>
        <end position="83"/>
    </location>
</feature>
<protein>
    <submittedName>
        <fullName evidence="2">Uncharacterized protein</fullName>
    </submittedName>
</protein>